<evidence type="ECO:0000313" key="2">
    <source>
        <dbReference type="EMBL" id="KKT52242.1"/>
    </source>
</evidence>
<accession>A0A0G1K7F1</accession>
<dbReference type="SUPFAM" id="SSF56003">
    <property type="entry name" value="Molybdenum cofactor-binding domain"/>
    <property type="match status" value="1"/>
</dbReference>
<dbReference type="PANTHER" id="PTHR11908">
    <property type="entry name" value="XANTHINE DEHYDROGENASE"/>
    <property type="match status" value="1"/>
</dbReference>
<dbReference type="InterPro" id="IPR046867">
    <property type="entry name" value="AldOxase/xan_DH_MoCoBD2"/>
</dbReference>
<protein>
    <submittedName>
        <fullName evidence="2">Aerobic-type carbon monoxide dehydrogenase, large subunit CoxL/CutL-like protein</fullName>
    </submittedName>
</protein>
<reference evidence="2 3" key="1">
    <citation type="journal article" date="2015" name="Nature">
        <title>rRNA introns, odd ribosomes, and small enigmatic genomes across a large radiation of phyla.</title>
        <authorList>
            <person name="Brown C.T."/>
            <person name="Hug L.A."/>
            <person name="Thomas B.C."/>
            <person name="Sharon I."/>
            <person name="Castelle C.J."/>
            <person name="Singh A."/>
            <person name="Wilkins M.J."/>
            <person name="Williams K.H."/>
            <person name="Banfield J.F."/>
        </authorList>
    </citation>
    <scope>NUCLEOTIDE SEQUENCE [LARGE SCALE GENOMIC DNA]</scope>
</reference>
<dbReference type="AlphaFoldDB" id="A0A0G1K7F1"/>
<gene>
    <name evidence="2" type="ORF">UW44_C0003G0085</name>
</gene>
<organism evidence="2 3">
    <name type="scientific">Candidatus Collierbacteria bacterium GW2011_GWB2_44_22</name>
    <dbReference type="NCBI Taxonomy" id="1618387"/>
    <lineage>
        <taxon>Bacteria</taxon>
        <taxon>Candidatus Collieribacteriota</taxon>
    </lineage>
</organism>
<dbReference type="Proteomes" id="UP000034006">
    <property type="component" value="Unassembled WGS sequence"/>
</dbReference>
<dbReference type="Gene3D" id="3.30.365.10">
    <property type="entry name" value="Aldehyde oxidase/xanthine dehydrogenase, molybdopterin binding domain"/>
    <property type="match status" value="4"/>
</dbReference>
<evidence type="ECO:0000313" key="3">
    <source>
        <dbReference type="Proteomes" id="UP000034006"/>
    </source>
</evidence>
<feature type="domain" description="Aldehyde oxidase/xanthine dehydrogenase a/b hammerhead" evidence="1">
    <location>
        <begin position="14"/>
        <end position="119"/>
    </location>
</feature>
<dbReference type="InterPro" id="IPR037165">
    <property type="entry name" value="AldOxase/xan_DH_Mopterin-bd_sf"/>
</dbReference>
<dbReference type="Pfam" id="PF02738">
    <property type="entry name" value="MoCoBD_1"/>
    <property type="match status" value="1"/>
</dbReference>
<dbReference type="InterPro" id="IPR000674">
    <property type="entry name" value="Ald_Oxase/Xan_DH_a/b"/>
</dbReference>
<dbReference type="InterPro" id="IPR008274">
    <property type="entry name" value="AldOxase/xan_DH_MoCoBD1"/>
</dbReference>
<dbReference type="InterPro" id="IPR016208">
    <property type="entry name" value="Ald_Oxase/xanthine_DH-like"/>
</dbReference>
<dbReference type="GO" id="GO:0005506">
    <property type="term" value="F:iron ion binding"/>
    <property type="evidence" value="ECO:0007669"/>
    <property type="project" value="InterPro"/>
</dbReference>
<comment type="caution">
    <text evidence="2">The sequence shown here is derived from an EMBL/GenBank/DDBJ whole genome shotgun (WGS) entry which is preliminary data.</text>
</comment>
<dbReference type="Gene3D" id="3.90.1170.50">
    <property type="entry name" value="Aldehyde oxidase/xanthine dehydrogenase, a/b hammerhead"/>
    <property type="match status" value="1"/>
</dbReference>
<dbReference type="SMART" id="SM01008">
    <property type="entry name" value="Ald_Xan_dh_C"/>
    <property type="match status" value="1"/>
</dbReference>
<dbReference type="EMBL" id="LCIH01000003">
    <property type="protein sequence ID" value="KKT52242.1"/>
    <property type="molecule type" value="Genomic_DNA"/>
</dbReference>
<dbReference type="InterPro" id="IPR036856">
    <property type="entry name" value="Ald_Oxase/Xan_DH_a/b_sf"/>
</dbReference>
<proteinExistence type="predicted"/>
<dbReference type="SUPFAM" id="SSF54665">
    <property type="entry name" value="CO dehydrogenase molybdoprotein N-domain-like"/>
    <property type="match status" value="1"/>
</dbReference>
<dbReference type="PATRIC" id="fig|1618387.3.peg.271"/>
<evidence type="ECO:0000259" key="1">
    <source>
        <dbReference type="SMART" id="SM01008"/>
    </source>
</evidence>
<dbReference type="GO" id="GO:0016491">
    <property type="term" value="F:oxidoreductase activity"/>
    <property type="evidence" value="ECO:0007669"/>
    <property type="project" value="InterPro"/>
</dbReference>
<dbReference type="Pfam" id="PF20256">
    <property type="entry name" value="MoCoBD_2"/>
    <property type="match status" value="2"/>
</dbReference>
<dbReference type="PANTHER" id="PTHR11908:SF157">
    <property type="entry name" value="XANTHINE DEHYDROGENASE SUBUNIT D-RELATED"/>
    <property type="match status" value="1"/>
</dbReference>
<sequence length="695" mass="75968">MTKTLRKDSLIKSLGTAQYTDDIDIGEFLYGQIVGVPVSKGRLTKIIFDPEYDWNKFVICTASDLEKENLLPPKESDEPILVEDEVNYYGQPAVLLANSDKDILKEATTHISFEFESETATIGINIDHPVNQVFSSKTLSVGDSQKGMAESEYILEGTYSTAAQEHLYLETQIIVAHFDEETQALFIEGSMQAPFNVRDALLRSFKNRVKEIVVAPHLSGGAFGGREDFTTQIALQASLLAIKSGKKIKLKLDRSYDLPHSTKRHPSITKVKTGIKNNKINSLEVDFLLDGGAYETISSIVLSRAMLHPGSFTSPNILVTGKAVQTNTPPNGAFRGFGAPQIFFAVESHLDHCIRQLVLNEIDFRKNNLLTSESASLSSQKMGGYGVNLVFEEAIDFCSYENLKLKVKEFNESNRKKKMGLGIASVFHGTGYTGFQDIDTPISVVLRKSVDGGVTIESSVVDFGQGSHTVLSQIVATTLNIPLDRVSVKNINTQITPSSGATVASRTTTVLGTLVEKAASKLLASMGSKEESSVVESYHREEPFDYETMQGHAYENYASATTVSLLEVDLVTYSVKVLDVYMALDVGRIVNRSSAEGQVQGGVLQGIGFALCEEMKISDTGYLNESLSQYAFPSSQETPNIHIKFIEDDTAKPKGLGEIPICGMAPSIANALEDALGVRYCSLPITPEKIEQALR</sequence>
<dbReference type="Pfam" id="PF01315">
    <property type="entry name" value="Ald_Xan_dh_C"/>
    <property type="match status" value="1"/>
</dbReference>
<name>A0A0G1K7F1_9BACT</name>
<dbReference type="STRING" id="1618387.UW44_C0003G0085"/>